<dbReference type="EMBL" id="BJYU01000045">
    <property type="protein sequence ID" value="GEO15612.1"/>
    <property type="molecule type" value="Genomic_DNA"/>
</dbReference>
<sequence length="339" mass="36829">MASLAWPDLSSLSSTETSGFDPRAALLRVNAEMFVAAPARDREIIATFEALALGFLPMVDAATLADIARILTPCADTPASVLEHLARLCPQARDILRTGPSHPPGSANVRHFATPEGRLQLAGRPDLDAWTLDRLLVLRESRIEIALAANPALAPSDAAFRELIRRAKERPAVALVLLDRSDLTVADEAALYIAAPPERRVRIRDRVAAATALQRATLTFNLTEHEVGELFTAASRSDDRQLEKLFNAAFEFPPSTDWRILQWDRHVLLALALKALGLIDKEATRIFLTLHPALSQSLSTVKELARVVRDTPSPVALALVEAILGVQALSGRPAAPILK</sequence>
<comment type="caution">
    <text evidence="1">The sequence shown here is derived from an EMBL/GenBank/DDBJ whole genome shotgun (WGS) entry which is preliminary data.</text>
</comment>
<organism evidence="1 2">
    <name type="scientific">Microvirga aerophila</name>
    <dbReference type="NCBI Taxonomy" id="670291"/>
    <lineage>
        <taxon>Bacteria</taxon>
        <taxon>Pseudomonadati</taxon>
        <taxon>Pseudomonadota</taxon>
        <taxon>Alphaproteobacteria</taxon>
        <taxon>Hyphomicrobiales</taxon>
        <taxon>Methylobacteriaceae</taxon>
        <taxon>Microvirga</taxon>
    </lineage>
</organism>
<name>A0A512BUK8_9HYPH</name>
<dbReference type="RefSeq" id="WP_114187765.1">
    <property type="nucleotide sequence ID" value="NZ_BJYU01000045.1"/>
</dbReference>
<keyword evidence="2" id="KW-1185">Reference proteome</keyword>
<protein>
    <recommendedName>
        <fullName evidence="3">DUF2336 domain-containing protein</fullName>
    </recommendedName>
</protein>
<dbReference type="AlphaFoldDB" id="A0A512BUK8"/>
<evidence type="ECO:0000313" key="1">
    <source>
        <dbReference type="EMBL" id="GEO15612.1"/>
    </source>
</evidence>
<dbReference type="OrthoDB" id="8455292at2"/>
<evidence type="ECO:0000313" key="2">
    <source>
        <dbReference type="Proteomes" id="UP000321085"/>
    </source>
</evidence>
<accession>A0A512BUK8</accession>
<proteinExistence type="predicted"/>
<gene>
    <name evidence="1" type="ORF">MAE02_33080</name>
</gene>
<evidence type="ECO:0008006" key="3">
    <source>
        <dbReference type="Google" id="ProtNLM"/>
    </source>
</evidence>
<dbReference type="Proteomes" id="UP000321085">
    <property type="component" value="Unassembled WGS sequence"/>
</dbReference>
<reference evidence="1 2" key="1">
    <citation type="submission" date="2019-07" db="EMBL/GenBank/DDBJ databases">
        <title>Whole genome shotgun sequence of Microvirga aerophila NBRC 106136.</title>
        <authorList>
            <person name="Hosoyama A."/>
            <person name="Uohara A."/>
            <person name="Ohji S."/>
            <person name="Ichikawa N."/>
        </authorList>
    </citation>
    <scope>NUCLEOTIDE SEQUENCE [LARGE SCALE GENOMIC DNA]</scope>
    <source>
        <strain evidence="1 2">NBRC 106136</strain>
    </source>
</reference>